<evidence type="ECO:0000259" key="7">
    <source>
        <dbReference type="PROSITE" id="PS50893"/>
    </source>
</evidence>
<keyword evidence="4" id="KW-0547">Nucleotide-binding</keyword>
<dbReference type="CDD" id="cd03259">
    <property type="entry name" value="ABC_Carb_Solutes_like"/>
    <property type="match status" value="1"/>
</dbReference>
<feature type="domain" description="ABC transporter" evidence="7">
    <location>
        <begin position="4"/>
        <end position="234"/>
    </location>
</feature>
<dbReference type="Pfam" id="PF17912">
    <property type="entry name" value="OB_MalK"/>
    <property type="match status" value="1"/>
</dbReference>
<proteinExistence type="inferred from homology"/>
<dbReference type="InterPro" id="IPR047641">
    <property type="entry name" value="ABC_transpr_MalK/UgpC-like"/>
</dbReference>
<dbReference type="Gene3D" id="2.40.50.100">
    <property type="match status" value="1"/>
</dbReference>
<dbReference type="Gene3D" id="2.40.50.140">
    <property type="entry name" value="Nucleic acid-binding proteins"/>
    <property type="match status" value="1"/>
</dbReference>
<dbReference type="Proteomes" id="UP001623232">
    <property type="component" value="Plasmid unnamed3"/>
</dbReference>
<protein>
    <submittedName>
        <fullName evidence="8">ABC transporter ATP-binding protein</fullName>
    </submittedName>
</protein>
<dbReference type="SUPFAM" id="SSF52540">
    <property type="entry name" value="P-loop containing nucleoside triphosphate hydrolases"/>
    <property type="match status" value="1"/>
</dbReference>
<evidence type="ECO:0000256" key="3">
    <source>
        <dbReference type="ARBA" id="ARBA00022475"/>
    </source>
</evidence>
<dbReference type="InterPro" id="IPR040582">
    <property type="entry name" value="OB_MalK-like"/>
</dbReference>
<evidence type="ECO:0000256" key="5">
    <source>
        <dbReference type="ARBA" id="ARBA00022840"/>
    </source>
</evidence>
<dbReference type="EMBL" id="CP123587">
    <property type="protein sequence ID" value="WZK91497.1"/>
    <property type="molecule type" value="Genomic_DNA"/>
</dbReference>
<dbReference type="Pfam" id="PF00005">
    <property type="entry name" value="ABC_tran"/>
    <property type="match status" value="1"/>
</dbReference>
<reference evidence="8 9" key="1">
    <citation type="submission" date="2023-04" db="EMBL/GenBank/DDBJ databases">
        <title>Complete genome sequence of Alisedimentitalea scapharcae.</title>
        <authorList>
            <person name="Rong J.-C."/>
            <person name="Yi M.-L."/>
            <person name="Zhao Q."/>
        </authorList>
    </citation>
    <scope>NUCLEOTIDE SEQUENCE [LARGE SCALE GENOMIC DNA]</scope>
    <source>
        <strain evidence="8 9">KCTC 42119</strain>
        <plasmid evidence="8 9">unnamed3</plasmid>
    </source>
</reference>
<dbReference type="PANTHER" id="PTHR43875">
    <property type="entry name" value="MALTODEXTRIN IMPORT ATP-BINDING PROTEIN MSMX"/>
    <property type="match status" value="1"/>
</dbReference>
<dbReference type="InterPro" id="IPR012340">
    <property type="entry name" value="NA-bd_OB-fold"/>
</dbReference>
<geneLocation type="plasmid" evidence="8 9">
    <name>unnamed3</name>
</geneLocation>
<dbReference type="PROSITE" id="PS50893">
    <property type="entry name" value="ABC_TRANSPORTER_2"/>
    <property type="match status" value="1"/>
</dbReference>
<dbReference type="GO" id="GO:0005524">
    <property type="term" value="F:ATP binding"/>
    <property type="evidence" value="ECO:0007669"/>
    <property type="project" value="UniProtKB-KW"/>
</dbReference>
<keyword evidence="6" id="KW-0472">Membrane</keyword>
<dbReference type="InterPro" id="IPR008995">
    <property type="entry name" value="Mo/tungstate-bd_C_term_dom"/>
</dbReference>
<dbReference type="PANTHER" id="PTHR43875:SF14">
    <property type="entry name" value="ABC TRANSPORTER ATP-BINDING PROTEIN"/>
    <property type="match status" value="1"/>
</dbReference>
<dbReference type="InterPro" id="IPR027417">
    <property type="entry name" value="P-loop_NTPase"/>
</dbReference>
<dbReference type="SUPFAM" id="SSF50331">
    <property type="entry name" value="MOP-like"/>
    <property type="match status" value="1"/>
</dbReference>
<dbReference type="InterPro" id="IPR003593">
    <property type="entry name" value="AAA+_ATPase"/>
</dbReference>
<comment type="similarity">
    <text evidence="1">Belongs to the ABC transporter superfamily.</text>
</comment>
<sequence length="370" mass="39950">MTKLQIKNLRKTYGAFTAVEGLDLAIEQGETVALLGPSGCGKSTTLNMIVGLTEPSAGDIRIDGRSMLGVPPGKRGIGLVFQDYAVFGNMTVRENLAFGLKVRRMAKRDIAEEVEKTADLMGLTDSLDNPTTGMGGSQLQRVALGRTLVTNPSILLLDEPLSNLEAAMRNEMRQELRRIQKQTGQTVIYVTHDQIEALSLAHRIAVMEQGRLVHYGDTHEVYHFPKETFVGGFLGDPPMNFLSGSIQSSAAGTFVDIGCASIQVNKVSPELSLQNGRKVTLGVRPESIDLLAPGASDVRAEILLIEQLGADTIVTLLLGAHEIKLRSTRDVSHQIGETCSLRFHTGMISLFDAETGVQVITPTANKENAA</sequence>
<gene>
    <name evidence="8" type="ORF">QEZ52_22995</name>
</gene>
<keyword evidence="9" id="KW-1185">Reference proteome</keyword>
<keyword evidence="3" id="KW-1003">Cell membrane</keyword>
<evidence type="ECO:0000313" key="8">
    <source>
        <dbReference type="EMBL" id="WZK91497.1"/>
    </source>
</evidence>
<keyword evidence="2" id="KW-0813">Transport</keyword>
<dbReference type="SMART" id="SM00382">
    <property type="entry name" value="AAA"/>
    <property type="match status" value="1"/>
</dbReference>
<dbReference type="InterPro" id="IPR015853">
    <property type="entry name" value="ABC_transpr_FbpC"/>
</dbReference>
<keyword evidence="8" id="KW-0614">Plasmid</keyword>
<dbReference type="Gene3D" id="3.40.50.300">
    <property type="entry name" value="P-loop containing nucleotide triphosphate hydrolases"/>
    <property type="match status" value="1"/>
</dbReference>
<evidence type="ECO:0000256" key="6">
    <source>
        <dbReference type="ARBA" id="ARBA00023136"/>
    </source>
</evidence>
<keyword evidence="5 8" id="KW-0067">ATP-binding</keyword>
<organism evidence="8 9">
    <name type="scientific">Aliisedimentitalea scapharcae</name>
    <dbReference type="NCBI Taxonomy" id="1524259"/>
    <lineage>
        <taxon>Bacteria</taxon>
        <taxon>Pseudomonadati</taxon>
        <taxon>Pseudomonadota</taxon>
        <taxon>Alphaproteobacteria</taxon>
        <taxon>Rhodobacterales</taxon>
        <taxon>Roseobacteraceae</taxon>
        <taxon>Aliisedimentitalea</taxon>
    </lineage>
</organism>
<evidence type="ECO:0000256" key="1">
    <source>
        <dbReference type="ARBA" id="ARBA00005417"/>
    </source>
</evidence>
<evidence type="ECO:0000256" key="4">
    <source>
        <dbReference type="ARBA" id="ARBA00022741"/>
    </source>
</evidence>
<evidence type="ECO:0000256" key="2">
    <source>
        <dbReference type="ARBA" id="ARBA00022448"/>
    </source>
</evidence>
<accession>A0ABZ2XZT6</accession>
<evidence type="ECO:0000313" key="9">
    <source>
        <dbReference type="Proteomes" id="UP001623232"/>
    </source>
</evidence>
<dbReference type="InterPro" id="IPR003439">
    <property type="entry name" value="ABC_transporter-like_ATP-bd"/>
</dbReference>
<dbReference type="RefSeq" id="WP_343211400.1">
    <property type="nucleotide sequence ID" value="NZ_CP123587.1"/>
</dbReference>
<name>A0ABZ2XZT6_9RHOB</name>